<dbReference type="Proteomes" id="UP000786183">
    <property type="component" value="Unassembled WGS sequence"/>
</dbReference>
<evidence type="ECO:0000313" key="2">
    <source>
        <dbReference type="Proteomes" id="UP000786183"/>
    </source>
</evidence>
<proteinExistence type="predicted"/>
<name>A0ABS7WPS9_9BACT</name>
<dbReference type="InterPro" id="IPR036709">
    <property type="entry name" value="Autotransporte_beta_dom_sf"/>
</dbReference>
<comment type="caution">
    <text evidence="1">The sequence shown here is derived from an EMBL/GenBank/DDBJ whole genome shotgun (WGS) entry which is preliminary data.</text>
</comment>
<dbReference type="Gene3D" id="2.40.128.130">
    <property type="entry name" value="Autotransporter beta-domain"/>
    <property type="match status" value="1"/>
</dbReference>
<evidence type="ECO:0000313" key="1">
    <source>
        <dbReference type="EMBL" id="MBZ7986771.1"/>
    </source>
</evidence>
<accession>A0ABS7WPS9</accession>
<keyword evidence="2" id="KW-1185">Reference proteome</keyword>
<evidence type="ECO:0008006" key="3">
    <source>
        <dbReference type="Google" id="ProtNLM"/>
    </source>
</evidence>
<dbReference type="EMBL" id="JACGBB010000002">
    <property type="protein sequence ID" value="MBZ7986771.1"/>
    <property type="molecule type" value="Genomic_DNA"/>
</dbReference>
<dbReference type="SUPFAM" id="SSF103515">
    <property type="entry name" value="Autotransporter"/>
    <property type="match status" value="1"/>
</dbReference>
<organism evidence="1 2">
    <name type="scientific">Campylobacter canadensis</name>
    <dbReference type="NCBI Taxonomy" id="449520"/>
    <lineage>
        <taxon>Bacteria</taxon>
        <taxon>Pseudomonadati</taxon>
        <taxon>Campylobacterota</taxon>
        <taxon>Epsilonproteobacteria</taxon>
        <taxon>Campylobacterales</taxon>
        <taxon>Campylobacteraceae</taxon>
        <taxon>Campylobacter</taxon>
    </lineage>
</organism>
<dbReference type="RefSeq" id="WP_224325131.1">
    <property type="nucleotide sequence ID" value="NZ_JACGBB010000002.1"/>
</dbReference>
<sequence length="446" mass="50116">MDLNPLDSNFQTGIYKEINALTDSNYKDYISKYCLATIGVNCNSTKSSYINLTQYKQQAKTNNDNFIKDYNSILKDELAENESIKNDINKTNLTQEQKQTLQSLLEKSIKLSLTHMLAGQDTLDNLARISKISSSLDTINTELEKKYSTLPEDPSKLTTQDYANVVAYLNASNKVLEEALSYVLDNSTLPAWASENANINDYIGNLISSIKIPSKNEIYLSSNIIGSTYLSVLASSNDLNKRMGELRDDAKSSGAWARLSYTRYNVYDNNFNSVYLQAGYDKLNSTSNADNFLAFMINYSKISDFDGYLGVGAYYSSLLNNGLFYDLSAKANFNFTSDNKQALLSFIAELGYRYDINNYYIEPSIELLVYLNIVSPKSGSNMNIYGSLLKTNLFAGMNVNDKLSFRGGFAYTTDLIPMKINKLDIKLDKKTLLISRFQLAIKQVIS</sequence>
<protein>
    <recommendedName>
        <fullName evidence="3">Autotransporter outer membrane beta-barrel domain-containing protein</fullName>
    </recommendedName>
</protein>
<reference evidence="1 2" key="1">
    <citation type="submission" date="2020-07" db="EMBL/GenBank/DDBJ databases">
        <title>Transfer of Campylobacter canadensis to the novel genus Avispirillum gen. nov., that also includes two novel species recovered from migratory waterfowl: Avispirillum anseris sp. nov. and Avispirillum brantae sp. nov.</title>
        <authorList>
            <person name="Miller W.G."/>
            <person name="Chapman M.H."/>
            <person name="Yee E."/>
            <person name="Inglis G.D."/>
        </authorList>
    </citation>
    <scope>NUCLEOTIDE SEQUENCE [LARGE SCALE GENOMIC DNA]</scope>
    <source>
        <strain evidence="1 2">L283</strain>
    </source>
</reference>
<gene>
    <name evidence="1" type="ORF">AVCANL283_01395</name>
</gene>